<name>A0ABQ0F1U6_APOSI</name>
<dbReference type="Proteomes" id="UP001623349">
    <property type="component" value="Unassembled WGS sequence"/>
</dbReference>
<comment type="caution">
    <text evidence="2">The sequence shown here is derived from an EMBL/GenBank/DDBJ whole genome shotgun (WGS) entry which is preliminary data.</text>
</comment>
<sequence>MPPFSRDSVCQQLRLSDHFSTTHLGAAASPALWISGVQTRPLQDLQVPPTYGHQPTGRSGLR</sequence>
<gene>
    <name evidence="2" type="ORF">APTSU1_000847600</name>
</gene>
<reference evidence="2 3" key="1">
    <citation type="submission" date="2024-08" db="EMBL/GenBank/DDBJ databases">
        <title>The draft genome of Apodemus speciosus.</title>
        <authorList>
            <person name="Nabeshima K."/>
            <person name="Suzuki S."/>
            <person name="Onuma M."/>
        </authorList>
    </citation>
    <scope>NUCLEOTIDE SEQUENCE [LARGE SCALE GENOMIC DNA]</scope>
    <source>
        <strain evidence="2">IB14-021</strain>
    </source>
</reference>
<feature type="region of interest" description="Disordered" evidence="1">
    <location>
        <begin position="43"/>
        <end position="62"/>
    </location>
</feature>
<proteinExistence type="predicted"/>
<evidence type="ECO:0000313" key="2">
    <source>
        <dbReference type="EMBL" id="GAB1293245.1"/>
    </source>
</evidence>
<evidence type="ECO:0000313" key="3">
    <source>
        <dbReference type="Proteomes" id="UP001623349"/>
    </source>
</evidence>
<organism evidence="2 3">
    <name type="scientific">Apodemus speciosus</name>
    <name type="common">Large Japanese field mouse</name>
    <dbReference type="NCBI Taxonomy" id="105296"/>
    <lineage>
        <taxon>Eukaryota</taxon>
        <taxon>Metazoa</taxon>
        <taxon>Chordata</taxon>
        <taxon>Craniata</taxon>
        <taxon>Vertebrata</taxon>
        <taxon>Euteleostomi</taxon>
        <taxon>Mammalia</taxon>
        <taxon>Eutheria</taxon>
        <taxon>Euarchontoglires</taxon>
        <taxon>Glires</taxon>
        <taxon>Rodentia</taxon>
        <taxon>Myomorpha</taxon>
        <taxon>Muroidea</taxon>
        <taxon>Muridae</taxon>
        <taxon>Murinae</taxon>
        <taxon>Apodemus</taxon>
    </lineage>
</organism>
<accession>A0ABQ0F1U6</accession>
<evidence type="ECO:0000256" key="1">
    <source>
        <dbReference type="SAM" id="MobiDB-lite"/>
    </source>
</evidence>
<dbReference type="EMBL" id="BAAFST010000008">
    <property type="protein sequence ID" value="GAB1293245.1"/>
    <property type="molecule type" value="Genomic_DNA"/>
</dbReference>
<protein>
    <submittedName>
        <fullName evidence="2">Uncharacterized protein</fullName>
    </submittedName>
</protein>
<keyword evidence="3" id="KW-1185">Reference proteome</keyword>